<gene>
    <name evidence="7" type="ordered locus">Cabther_A1883</name>
</gene>
<dbReference type="Proteomes" id="UP000006791">
    <property type="component" value="Chromosome 1"/>
</dbReference>
<dbReference type="InterPro" id="IPR003593">
    <property type="entry name" value="AAA+_ATPase"/>
</dbReference>
<sequence length="293" mass="32284">MTPFANLPCSAMANAMSSHQRHATVGAELSPAAWPTVAASGTLRRMIVAKQLVKVYRDRKRGEVRAVDGISFTVRPGEIFGLLGANGAGKTTTLRMLGTLLQPTDGTAYVAGFDVRLEPENVRANIGFLSTTTALYGRLTVREMVEYFGRLHGLDETTLRRRIDEIFTTLDMHDFAKARCDTLSTGQKQRTSIARSIIHEPSVMIFDEPTTGLDVMTSRTIVGFIRRCRDEGRTVIFSTHVMSEAERLCDRIGIVHAGRLVATGTLAELRQQTGATFLEEVFLRLVAPDQPDL</sequence>
<dbReference type="EMBL" id="CP002514">
    <property type="protein sequence ID" value="AEP12629.1"/>
    <property type="molecule type" value="Genomic_DNA"/>
</dbReference>
<evidence type="ECO:0000256" key="2">
    <source>
        <dbReference type="ARBA" id="ARBA00022448"/>
    </source>
</evidence>
<keyword evidence="4" id="KW-0547">Nucleotide-binding</keyword>
<dbReference type="KEGG" id="ctm:Cabther_A1883"/>
<comment type="similarity">
    <text evidence="1">Belongs to the ABC transporter superfamily.</text>
</comment>
<dbReference type="Gene3D" id="3.40.50.300">
    <property type="entry name" value="P-loop containing nucleotide triphosphate hydrolases"/>
    <property type="match status" value="1"/>
</dbReference>
<evidence type="ECO:0000259" key="6">
    <source>
        <dbReference type="PROSITE" id="PS50893"/>
    </source>
</evidence>
<dbReference type="PANTHER" id="PTHR42711">
    <property type="entry name" value="ABC TRANSPORTER ATP-BINDING PROTEIN"/>
    <property type="match status" value="1"/>
</dbReference>
<accession>G2LGB6</accession>
<dbReference type="HOGENOM" id="CLU_000604_1_2_0"/>
<dbReference type="GO" id="GO:0016887">
    <property type="term" value="F:ATP hydrolysis activity"/>
    <property type="evidence" value="ECO:0007669"/>
    <property type="project" value="InterPro"/>
</dbReference>
<protein>
    <submittedName>
        <fullName evidence="7">ABC-type Na+ transport system, ATPase component</fullName>
    </submittedName>
</protein>
<keyword evidence="3" id="KW-0536">Nodulation</keyword>
<reference evidence="7 8" key="1">
    <citation type="journal article" date="2012" name="Environ. Microbiol.">
        <title>Complete genome of Candidatus Chloracidobacterium thermophilum, a chlorophyll-based photoheterotroph belonging to the phylum Acidobacteria.</title>
        <authorList>
            <person name="Garcia Costas A.M."/>
            <person name="Liu Z."/>
            <person name="Tomsho L.P."/>
            <person name="Schuster S.C."/>
            <person name="Ward D.M."/>
            <person name="Bryant D.A."/>
        </authorList>
    </citation>
    <scope>NUCLEOTIDE SEQUENCE [LARGE SCALE GENOMIC DNA]</scope>
    <source>
        <strain evidence="7 8">B</strain>
    </source>
</reference>
<evidence type="ECO:0000256" key="1">
    <source>
        <dbReference type="ARBA" id="ARBA00005417"/>
    </source>
</evidence>
<organism evidence="7 8">
    <name type="scientific">Chloracidobacterium thermophilum (strain B)</name>
    <dbReference type="NCBI Taxonomy" id="981222"/>
    <lineage>
        <taxon>Bacteria</taxon>
        <taxon>Pseudomonadati</taxon>
        <taxon>Acidobacteriota</taxon>
        <taxon>Terriglobia</taxon>
        <taxon>Terriglobales</taxon>
        <taxon>Acidobacteriaceae</taxon>
        <taxon>Chloracidobacterium</taxon>
    </lineage>
</organism>
<dbReference type="GO" id="GO:0005524">
    <property type="term" value="F:ATP binding"/>
    <property type="evidence" value="ECO:0007669"/>
    <property type="project" value="UniProtKB-KW"/>
</dbReference>
<feature type="domain" description="ABC transporter" evidence="6">
    <location>
        <begin position="50"/>
        <end position="282"/>
    </location>
</feature>
<dbReference type="SUPFAM" id="SSF52540">
    <property type="entry name" value="P-loop containing nucleoside triphosphate hydrolases"/>
    <property type="match status" value="1"/>
</dbReference>
<evidence type="ECO:0000256" key="3">
    <source>
        <dbReference type="ARBA" id="ARBA00022458"/>
    </source>
</evidence>
<dbReference type="InterPro" id="IPR050763">
    <property type="entry name" value="ABC_transporter_ATP-binding"/>
</dbReference>
<evidence type="ECO:0000256" key="5">
    <source>
        <dbReference type="ARBA" id="ARBA00022840"/>
    </source>
</evidence>
<dbReference type="STRING" id="981222.Cabther_A1883"/>
<dbReference type="PANTHER" id="PTHR42711:SF5">
    <property type="entry name" value="ABC TRANSPORTER ATP-BINDING PROTEIN NATA"/>
    <property type="match status" value="1"/>
</dbReference>
<keyword evidence="8" id="KW-1185">Reference proteome</keyword>
<evidence type="ECO:0000256" key="4">
    <source>
        <dbReference type="ARBA" id="ARBA00022741"/>
    </source>
</evidence>
<dbReference type="SMART" id="SM00382">
    <property type="entry name" value="AAA"/>
    <property type="match status" value="1"/>
</dbReference>
<dbReference type="AlphaFoldDB" id="G2LGB6"/>
<dbReference type="InterPro" id="IPR003439">
    <property type="entry name" value="ABC_transporter-like_ATP-bd"/>
</dbReference>
<dbReference type="PROSITE" id="PS50893">
    <property type="entry name" value="ABC_TRANSPORTER_2"/>
    <property type="match status" value="1"/>
</dbReference>
<name>G2LGB6_CHLTF</name>
<proteinExistence type="inferred from homology"/>
<dbReference type="Pfam" id="PF00005">
    <property type="entry name" value="ABC_tran"/>
    <property type="match status" value="1"/>
</dbReference>
<evidence type="ECO:0000313" key="8">
    <source>
        <dbReference type="Proteomes" id="UP000006791"/>
    </source>
</evidence>
<dbReference type="InterPro" id="IPR027417">
    <property type="entry name" value="P-loop_NTPase"/>
</dbReference>
<keyword evidence="2" id="KW-0813">Transport</keyword>
<evidence type="ECO:0000313" key="7">
    <source>
        <dbReference type="EMBL" id="AEP12629.1"/>
    </source>
</evidence>
<keyword evidence="5" id="KW-0067">ATP-binding</keyword>